<keyword evidence="2 11" id="KW-0963">Cytoplasm</keyword>
<name>A0A4R5FCK9_9FLAO</name>
<feature type="binding site" evidence="11">
    <location>
        <position position="33"/>
    </location>
    <ligand>
        <name>L-tyrosine</name>
        <dbReference type="ChEBI" id="CHEBI:58315"/>
    </ligand>
</feature>
<dbReference type="GO" id="GO:0003723">
    <property type="term" value="F:RNA binding"/>
    <property type="evidence" value="ECO:0007669"/>
    <property type="project" value="UniProtKB-KW"/>
</dbReference>
<dbReference type="GO" id="GO:0006437">
    <property type="term" value="P:tyrosyl-tRNA aminoacylation"/>
    <property type="evidence" value="ECO:0007669"/>
    <property type="project" value="UniProtKB-UniRule"/>
</dbReference>
<dbReference type="EMBL" id="SMLG01000001">
    <property type="protein sequence ID" value="TDE46932.1"/>
    <property type="molecule type" value="Genomic_DNA"/>
</dbReference>
<gene>
    <name evidence="11" type="primary">tyrS</name>
    <name evidence="14" type="ORF">E0I26_02255</name>
</gene>
<dbReference type="Gene3D" id="3.40.50.620">
    <property type="entry name" value="HUPs"/>
    <property type="match status" value="1"/>
</dbReference>
<dbReference type="SUPFAM" id="SSF55174">
    <property type="entry name" value="Alpha-L RNA-binding motif"/>
    <property type="match status" value="1"/>
</dbReference>
<dbReference type="Proteomes" id="UP000294814">
    <property type="component" value="Unassembled WGS sequence"/>
</dbReference>
<comment type="similarity">
    <text evidence="10 11">Belongs to the class-I aminoacyl-tRNA synthetase family. TyrS type 1 subfamily.</text>
</comment>
<sequence>MKNIISELQWRGLVHDIMPGTEEQLLKEMTTTYIGFDPTSDSLHIGSLVPIILLVHLKNFGHKPIALIGGATGMIGDPSGKSDERNLLDEATLNHNVEGIKSVLSRFLDFNSNEINAPVLVNNYDWMKNLSFINFARDVGKRITVNYMMAKDSVKKRLSGEGEGMSFTEFTYQLIQGYDFYHLHKEYNCLLQMGGSDQWGNITTGTELVRRMNVGEEAKAYAMTCPLITKADGSKFGKSEGGNVWLTADKTSVYKFYQFWLNTTDVDAEKYIKIFTFLSKEEIEVLTEKHREAPHLRLLQKRLAEEITVMVHSAEDLENAIKASNILFGNSTSDDLKQLDEATFLDVFDGVPQAEISRTEIEAGIDIVAVLNEKTGFMKSNGEARRALTANSISVNKEKVAEDFVLSTKDLINNQFVLLQSGKKNYFVVRIV</sequence>
<dbReference type="AlphaFoldDB" id="A0A4R5FCK9"/>
<dbReference type="Pfam" id="PF00579">
    <property type="entry name" value="tRNA-synt_1b"/>
    <property type="match status" value="1"/>
</dbReference>
<feature type="short sequence motif" description="'KMSKS' region" evidence="11">
    <location>
        <begin position="235"/>
        <end position="239"/>
    </location>
</feature>
<dbReference type="Pfam" id="PF22421">
    <property type="entry name" value="SYY_C-terminal"/>
    <property type="match status" value="1"/>
</dbReference>
<feature type="binding site" evidence="11">
    <location>
        <position position="238"/>
    </location>
    <ligand>
        <name>ATP</name>
        <dbReference type="ChEBI" id="CHEBI:30616"/>
    </ligand>
</feature>
<evidence type="ECO:0000256" key="3">
    <source>
        <dbReference type="ARBA" id="ARBA00022598"/>
    </source>
</evidence>
<dbReference type="GO" id="GO:0004831">
    <property type="term" value="F:tyrosine-tRNA ligase activity"/>
    <property type="evidence" value="ECO:0007669"/>
    <property type="project" value="UniProtKB-UniRule"/>
</dbReference>
<dbReference type="InterPro" id="IPR002307">
    <property type="entry name" value="Tyr-tRNA-ligase"/>
</dbReference>
<dbReference type="SUPFAM" id="SSF52374">
    <property type="entry name" value="Nucleotidylyl transferase"/>
    <property type="match status" value="1"/>
</dbReference>
<evidence type="ECO:0000256" key="7">
    <source>
        <dbReference type="ARBA" id="ARBA00022917"/>
    </source>
</evidence>
<dbReference type="GO" id="GO:0005524">
    <property type="term" value="F:ATP binding"/>
    <property type="evidence" value="ECO:0007669"/>
    <property type="project" value="UniProtKB-UniRule"/>
</dbReference>
<keyword evidence="8 11" id="KW-0030">Aminoacyl-tRNA synthetase</keyword>
<keyword evidence="15" id="KW-1185">Reference proteome</keyword>
<keyword evidence="5 11" id="KW-0067">ATP-binding</keyword>
<dbReference type="PANTHER" id="PTHR11766">
    <property type="entry name" value="TYROSYL-TRNA SYNTHETASE"/>
    <property type="match status" value="1"/>
</dbReference>
<evidence type="ECO:0000259" key="13">
    <source>
        <dbReference type="Pfam" id="PF22421"/>
    </source>
</evidence>
<evidence type="ECO:0000256" key="10">
    <source>
        <dbReference type="ARBA" id="ARBA00060965"/>
    </source>
</evidence>
<evidence type="ECO:0000313" key="14">
    <source>
        <dbReference type="EMBL" id="TDE46932.1"/>
    </source>
</evidence>
<dbReference type="InterPro" id="IPR014729">
    <property type="entry name" value="Rossmann-like_a/b/a_fold"/>
</dbReference>
<comment type="caution">
    <text evidence="14">The sequence shown here is derived from an EMBL/GenBank/DDBJ whole genome shotgun (WGS) entry which is preliminary data.</text>
</comment>
<evidence type="ECO:0000256" key="12">
    <source>
        <dbReference type="PROSITE-ProRule" id="PRU00182"/>
    </source>
</evidence>
<feature type="binding site" evidence="11">
    <location>
        <position position="172"/>
    </location>
    <ligand>
        <name>L-tyrosine</name>
        <dbReference type="ChEBI" id="CHEBI:58315"/>
    </ligand>
</feature>
<dbReference type="FunFam" id="3.40.50.620:FF:000008">
    <property type="entry name" value="Tyrosine--tRNA ligase"/>
    <property type="match status" value="1"/>
</dbReference>
<evidence type="ECO:0000256" key="1">
    <source>
        <dbReference type="ARBA" id="ARBA00004496"/>
    </source>
</evidence>
<dbReference type="GO" id="GO:0005829">
    <property type="term" value="C:cytosol"/>
    <property type="evidence" value="ECO:0007669"/>
    <property type="project" value="TreeGrafter"/>
</dbReference>
<keyword evidence="6 12" id="KW-0694">RNA-binding</keyword>
<keyword evidence="7 11" id="KW-0648">Protein biosynthesis</keyword>
<dbReference type="EC" id="6.1.1.1" evidence="11"/>
<comment type="function">
    <text evidence="11">Catalyzes the attachment of tyrosine to tRNA(Tyr) in a two-step reaction: tyrosine is first activated by ATP to form Tyr-AMP and then transferred to the acceptor end of tRNA(Tyr).</text>
</comment>
<feature type="short sequence motif" description="'HIGH' region" evidence="11">
    <location>
        <begin position="38"/>
        <end position="47"/>
    </location>
</feature>
<dbReference type="HAMAP" id="MF_02006">
    <property type="entry name" value="Tyr_tRNA_synth_type1"/>
    <property type="match status" value="1"/>
</dbReference>
<dbReference type="InterPro" id="IPR036986">
    <property type="entry name" value="S4_RNA-bd_sf"/>
</dbReference>
<comment type="catalytic activity">
    <reaction evidence="9 11">
        <text>tRNA(Tyr) + L-tyrosine + ATP = L-tyrosyl-tRNA(Tyr) + AMP + diphosphate + H(+)</text>
        <dbReference type="Rhea" id="RHEA:10220"/>
        <dbReference type="Rhea" id="RHEA-COMP:9706"/>
        <dbReference type="Rhea" id="RHEA-COMP:9707"/>
        <dbReference type="ChEBI" id="CHEBI:15378"/>
        <dbReference type="ChEBI" id="CHEBI:30616"/>
        <dbReference type="ChEBI" id="CHEBI:33019"/>
        <dbReference type="ChEBI" id="CHEBI:58315"/>
        <dbReference type="ChEBI" id="CHEBI:78442"/>
        <dbReference type="ChEBI" id="CHEBI:78536"/>
        <dbReference type="ChEBI" id="CHEBI:456215"/>
        <dbReference type="EC" id="6.1.1.1"/>
    </reaction>
</comment>
<feature type="domain" description="Tyrosine--tRNA ligase SYY-like C-terminal" evidence="13">
    <location>
        <begin position="346"/>
        <end position="429"/>
    </location>
</feature>
<dbReference type="GO" id="GO:0042803">
    <property type="term" value="F:protein homodimerization activity"/>
    <property type="evidence" value="ECO:0007669"/>
    <property type="project" value="UniProtKB-ARBA"/>
</dbReference>
<dbReference type="PROSITE" id="PS50889">
    <property type="entry name" value="S4"/>
    <property type="match status" value="1"/>
</dbReference>
<comment type="subcellular location">
    <subcellularLocation>
        <location evidence="1 11">Cytoplasm</location>
    </subcellularLocation>
</comment>
<dbReference type="Gene3D" id="1.10.240.10">
    <property type="entry name" value="Tyrosyl-Transfer RNA Synthetase"/>
    <property type="match status" value="1"/>
</dbReference>
<keyword evidence="3 11" id="KW-0436">Ligase</keyword>
<accession>A0A4R5FCK9</accession>
<evidence type="ECO:0000256" key="11">
    <source>
        <dbReference type="HAMAP-Rule" id="MF_02006"/>
    </source>
</evidence>
<dbReference type="NCBIfam" id="TIGR00234">
    <property type="entry name" value="tyrS"/>
    <property type="match status" value="1"/>
</dbReference>
<evidence type="ECO:0000256" key="6">
    <source>
        <dbReference type="ARBA" id="ARBA00022884"/>
    </source>
</evidence>
<dbReference type="RefSeq" id="WP_131914870.1">
    <property type="nucleotide sequence ID" value="NZ_SMLG01000001.1"/>
</dbReference>
<dbReference type="PANTHER" id="PTHR11766:SF0">
    <property type="entry name" value="TYROSINE--TRNA LIGASE, MITOCHONDRIAL"/>
    <property type="match status" value="1"/>
</dbReference>
<dbReference type="CDD" id="cd00805">
    <property type="entry name" value="TyrRS_core"/>
    <property type="match status" value="1"/>
</dbReference>
<evidence type="ECO:0000256" key="2">
    <source>
        <dbReference type="ARBA" id="ARBA00022490"/>
    </source>
</evidence>
<dbReference type="PRINTS" id="PR01040">
    <property type="entry name" value="TRNASYNTHTYR"/>
</dbReference>
<dbReference type="InterPro" id="IPR002305">
    <property type="entry name" value="aa-tRNA-synth_Ic"/>
</dbReference>
<evidence type="ECO:0000313" key="15">
    <source>
        <dbReference type="Proteomes" id="UP000294814"/>
    </source>
</evidence>
<keyword evidence="4 11" id="KW-0547">Nucleotide-binding</keyword>
<dbReference type="InterPro" id="IPR054608">
    <property type="entry name" value="SYY-like_C"/>
</dbReference>
<evidence type="ECO:0000256" key="5">
    <source>
        <dbReference type="ARBA" id="ARBA00022840"/>
    </source>
</evidence>
<evidence type="ECO:0000256" key="8">
    <source>
        <dbReference type="ARBA" id="ARBA00023146"/>
    </source>
</evidence>
<reference evidence="14 15" key="1">
    <citation type="submission" date="2019-03" db="EMBL/GenBank/DDBJ databases">
        <title>Novel species of Flavobacterium.</title>
        <authorList>
            <person name="Liu Q."/>
            <person name="Xin Y.-H."/>
        </authorList>
    </citation>
    <scope>NUCLEOTIDE SEQUENCE [LARGE SCALE GENOMIC DNA]</scope>
    <source>
        <strain evidence="14 15">LB3P52</strain>
    </source>
</reference>
<protein>
    <recommendedName>
        <fullName evidence="11">Tyrosine--tRNA ligase</fullName>
        <ecNumber evidence="11">6.1.1.1</ecNumber>
    </recommendedName>
    <alternativeName>
        <fullName evidence="11">Tyrosyl-tRNA synthetase</fullName>
        <shortName evidence="11">TyrRS</shortName>
    </alternativeName>
</protein>
<evidence type="ECO:0000256" key="4">
    <source>
        <dbReference type="ARBA" id="ARBA00022741"/>
    </source>
</evidence>
<dbReference type="OrthoDB" id="9804243at2"/>
<evidence type="ECO:0000256" key="9">
    <source>
        <dbReference type="ARBA" id="ARBA00048248"/>
    </source>
</evidence>
<proteinExistence type="inferred from homology"/>
<comment type="subunit">
    <text evidence="11">Homodimer.</text>
</comment>
<dbReference type="InterPro" id="IPR024088">
    <property type="entry name" value="Tyr-tRNA-ligase_bac-type"/>
</dbReference>
<organism evidence="14 15">
    <name type="scientific">Flavobacterium rhamnosiphilum</name>
    <dbReference type="NCBI Taxonomy" id="2541724"/>
    <lineage>
        <taxon>Bacteria</taxon>
        <taxon>Pseudomonadati</taxon>
        <taxon>Bacteroidota</taxon>
        <taxon>Flavobacteriia</taxon>
        <taxon>Flavobacteriales</taxon>
        <taxon>Flavobacteriaceae</taxon>
        <taxon>Flavobacterium</taxon>
    </lineage>
</organism>
<dbReference type="InterPro" id="IPR024107">
    <property type="entry name" value="Tyr-tRNA-ligase_bac_1"/>
</dbReference>
<dbReference type="FunFam" id="1.10.240.10:FF:000001">
    <property type="entry name" value="Tyrosine--tRNA ligase"/>
    <property type="match status" value="1"/>
</dbReference>
<feature type="binding site" evidence="11">
    <location>
        <position position="176"/>
    </location>
    <ligand>
        <name>L-tyrosine</name>
        <dbReference type="ChEBI" id="CHEBI:58315"/>
    </ligand>
</feature>
<dbReference type="Gene3D" id="3.10.290.10">
    <property type="entry name" value="RNA-binding S4 domain"/>
    <property type="match status" value="1"/>
</dbReference>